<dbReference type="Gene3D" id="1.20.50.20">
    <property type="entry name" value="DnaG, RNA polymerase domain, helical bundle"/>
    <property type="match status" value="1"/>
</dbReference>
<organism evidence="15 16">
    <name type="scientific">Thalassotalea nanhaiensis</name>
    <dbReference type="NCBI Taxonomy" id="3065648"/>
    <lineage>
        <taxon>Bacteria</taxon>
        <taxon>Pseudomonadati</taxon>
        <taxon>Pseudomonadota</taxon>
        <taxon>Gammaproteobacteria</taxon>
        <taxon>Alteromonadales</taxon>
        <taxon>Colwelliaceae</taxon>
        <taxon>Thalassotalea</taxon>
    </lineage>
</organism>
<dbReference type="SUPFAM" id="SSF117023">
    <property type="entry name" value="DNA primase DnaG, C-terminal domain"/>
    <property type="match status" value="1"/>
</dbReference>
<dbReference type="PROSITE" id="PS50880">
    <property type="entry name" value="TOPRIM"/>
    <property type="match status" value="1"/>
</dbReference>
<dbReference type="EC" id="2.7.7.101" evidence="12"/>
<evidence type="ECO:0000256" key="3">
    <source>
        <dbReference type="ARBA" id="ARBA00022679"/>
    </source>
</evidence>
<keyword evidence="11 12" id="KW-0804">Transcription</keyword>
<comment type="function">
    <text evidence="12 13">RNA polymerase that catalyzes the synthesis of short RNA molecules used as primers for DNA polymerase during DNA replication.</text>
</comment>
<name>A0ABY9TGN8_9GAMM</name>
<dbReference type="SMART" id="SM00493">
    <property type="entry name" value="TOPRIM"/>
    <property type="match status" value="1"/>
</dbReference>
<keyword evidence="5 12" id="KW-0235">DNA replication</keyword>
<gene>
    <name evidence="12 15" type="primary">dnaG</name>
    <name evidence="15" type="ORF">RI845_15570</name>
</gene>
<keyword evidence="7 12" id="KW-0863">Zinc-finger</keyword>
<evidence type="ECO:0000256" key="11">
    <source>
        <dbReference type="ARBA" id="ARBA00023163"/>
    </source>
</evidence>
<dbReference type="SMART" id="SM00400">
    <property type="entry name" value="ZnF_CHCC"/>
    <property type="match status" value="1"/>
</dbReference>
<evidence type="ECO:0000313" key="16">
    <source>
        <dbReference type="Proteomes" id="UP001248581"/>
    </source>
</evidence>
<keyword evidence="6 12" id="KW-0479">Metal-binding</keyword>
<evidence type="ECO:0000256" key="8">
    <source>
        <dbReference type="ARBA" id="ARBA00022833"/>
    </source>
</evidence>
<reference evidence="16" key="1">
    <citation type="submission" date="2023-09" db="EMBL/GenBank/DDBJ databases">
        <authorList>
            <person name="Li S."/>
            <person name="Li X."/>
            <person name="Zhang C."/>
            <person name="Zhao Z."/>
        </authorList>
    </citation>
    <scope>NUCLEOTIDE SEQUENCE [LARGE SCALE GENOMIC DNA]</scope>
    <source>
        <strain evidence="16">SQ345</strain>
    </source>
</reference>
<dbReference type="InterPro" id="IPR050219">
    <property type="entry name" value="DnaG_primase"/>
</dbReference>
<dbReference type="Gene3D" id="3.90.580.10">
    <property type="entry name" value="Zinc finger, CHC2-type domain"/>
    <property type="match status" value="1"/>
</dbReference>
<comment type="catalytic activity">
    <reaction evidence="12">
        <text>ssDNA + n NTP = ssDNA/pppN(pN)n-1 hybrid + (n-1) diphosphate.</text>
        <dbReference type="EC" id="2.7.7.101"/>
    </reaction>
</comment>
<keyword evidence="2 12" id="KW-0639">Primosome</keyword>
<feature type="domain" description="Toprim" evidence="14">
    <location>
        <begin position="266"/>
        <end position="348"/>
    </location>
</feature>
<dbReference type="Pfam" id="PF08278">
    <property type="entry name" value="DnaG_DnaB_bind"/>
    <property type="match status" value="1"/>
</dbReference>
<dbReference type="Pfam" id="PF10410">
    <property type="entry name" value="DnaB_bind"/>
    <property type="match status" value="1"/>
</dbReference>
<evidence type="ECO:0000256" key="12">
    <source>
        <dbReference type="HAMAP-Rule" id="MF_00974"/>
    </source>
</evidence>
<dbReference type="InterPro" id="IPR037068">
    <property type="entry name" value="DNA_primase_core_N_sf"/>
</dbReference>
<dbReference type="Pfam" id="PF08275">
    <property type="entry name" value="DNAG_N"/>
    <property type="match status" value="1"/>
</dbReference>
<dbReference type="InterPro" id="IPR036977">
    <property type="entry name" value="DNA_primase_Znf_CHC2"/>
</dbReference>
<keyword evidence="8 12" id="KW-0862">Zinc</keyword>
<proteinExistence type="inferred from homology"/>
<dbReference type="InterPro" id="IPR013264">
    <property type="entry name" value="DNAG_N"/>
</dbReference>
<dbReference type="PANTHER" id="PTHR30313">
    <property type="entry name" value="DNA PRIMASE"/>
    <property type="match status" value="1"/>
</dbReference>
<dbReference type="InterPro" id="IPR030846">
    <property type="entry name" value="DnaG_bac"/>
</dbReference>
<dbReference type="InterPro" id="IPR002694">
    <property type="entry name" value="Znf_CHC2"/>
</dbReference>
<dbReference type="InterPro" id="IPR016136">
    <property type="entry name" value="DNA_helicase_N/primase_C"/>
</dbReference>
<dbReference type="InterPro" id="IPR006171">
    <property type="entry name" value="TOPRIM_dom"/>
</dbReference>
<comment type="subunit">
    <text evidence="12">Monomer. Interacts with DnaB.</text>
</comment>
<dbReference type="CDD" id="cd03364">
    <property type="entry name" value="TOPRIM_DnaG_primases"/>
    <property type="match status" value="1"/>
</dbReference>
<keyword evidence="10 12" id="KW-0238">DNA-binding</keyword>
<evidence type="ECO:0000256" key="10">
    <source>
        <dbReference type="ARBA" id="ARBA00023125"/>
    </source>
</evidence>
<dbReference type="Gene3D" id="3.40.1360.10">
    <property type="match status" value="1"/>
</dbReference>
<evidence type="ECO:0000256" key="6">
    <source>
        <dbReference type="ARBA" id="ARBA00022723"/>
    </source>
</evidence>
<dbReference type="PIRSF" id="PIRSF002811">
    <property type="entry name" value="DnaG"/>
    <property type="match status" value="1"/>
</dbReference>
<dbReference type="InterPro" id="IPR034151">
    <property type="entry name" value="TOPRIM_DnaG_bac"/>
</dbReference>
<dbReference type="InterPro" id="IPR013173">
    <property type="entry name" value="DNA_primase_DnaG_DnaB-bd_dom"/>
</dbReference>
<accession>A0ABY9TGN8</accession>
<evidence type="ECO:0000259" key="14">
    <source>
        <dbReference type="PROSITE" id="PS50880"/>
    </source>
</evidence>
<keyword evidence="16" id="KW-1185">Reference proteome</keyword>
<evidence type="ECO:0000256" key="7">
    <source>
        <dbReference type="ARBA" id="ARBA00022771"/>
    </source>
</evidence>
<evidence type="ECO:0000256" key="4">
    <source>
        <dbReference type="ARBA" id="ARBA00022695"/>
    </source>
</evidence>
<evidence type="ECO:0000256" key="13">
    <source>
        <dbReference type="PIRNR" id="PIRNR002811"/>
    </source>
</evidence>
<evidence type="ECO:0000256" key="2">
    <source>
        <dbReference type="ARBA" id="ARBA00022515"/>
    </source>
</evidence>
<evidence type="ECO:0000313" key="15">
    <source>
        <dbReference type="EMBL" id="WNC67932.1"/>
    </source>
</evidence>
<evidence type="ECO:0000256" key="1">
    <source>
        <dbReference type="ARBA" id="ARBA00022478"/>
    </source>
</evidence>
<dbReference type="InterPro" id="IPR006295">
    <property type="entry name" value="DNA_primase_DnaG"/>
</dbReference>
<sequence length="586" mass="66035">MAGLIPRTFIDDLLARTDIVDLVDGKVPLKKAGKNYQACCPFHGEKSPSFTVSRDKQFYHCFGCGAHGNAISFIMEYDRLEFVDAIEELASYNGVEVEREQNTQSPAEQKRQQLAHKQKQDDYEFLGKISQFYQKNIKTHADSKTVIDYLKGRGLTGEIVKQFGIGYCADSWDDMMNVFGNSSQNSKQLVDLGMAIQGDKNRPYDRFRGRVMFPIKDKRGRVIGFGGRVLADGTPKYLNSPETRIYHKGQELYGLYEARQHCKNLNRLVVVEGYMDVVALAQHGINYAVASLGTSTTEEQLQTMFRTVKEVICCYDGDRAGREAAWRAMDNALPLIRDGISLKFVFVPDGEDPDTLVRKKGQEEFEKILDEAKPLSQFLFEHLLSQVNVNSLEGKAALLESFQPYLQKLPDSTLKDSILNELANKFGTGSEQQLAKLNKNQSPAKQQANKTKSKATPIRLAIALLLEHPHLVEVLPDLSILDPIELPGINLFKELMQQCKARKGITSSQIIESWRGTEQGKILAKLLVWEHHIDSNAAEDVFSDILEKIINTFVENRTELLLQKARLGQLNSLEKQELQSLLNAQS</sequence>
<dbReference type="PANTHER" id="PTHR30313:SF2">
    <property type="entry name" value="DNA PRIMASE"/>
    <property type="match status" value="1"/>
</dbReference>
<comment type="cofactor">
    <cofactor evidence="12 13">
        <name>Zn(2+)</name>
        <dbReference type="ChEBI" id="CHEBI:29105"/>
    </cofactor>
    <text evidence="12 13">Binds 1 zinc ion per monomer.</text>
</comment>
<protein>
    <recommendedName>
        <fullName evidence="12 13">DNA primase</fullName>
        <ecNumber evidence="12">2.7.7.101</ecNumber>
    </recommendedName>
</protein>
<dbReference type="SUPFAM" id="SSF56731">
    <property type="entry name" value="DNA primase core"/>
    <property type="match status" value="1"/>
</dbReference>
<keyword evidence="9" id="KW-0460">Magnesium</keyword>
<dbReference type="SMART" id="SM00766">
    <property type="entry name" value="DnaG_DnaB_bind"/>
    <property type="match status" value="1"/>
</dbReference>
<comment type="domain">
    <text evidence="12">Contains an N-terminal zinc-binding domain, a central core domain that contains the primase activity, and a C-terminal DnaB-binding domain.</text>
</comment>
<dbReference type="InterPro" id="IPR019475">
    <property type="entry name" value="DNA_primase_DnaB-bd"/>
</dbReference>
<dbReference type="Pfam" id="PF13155">
    <property type="entry name" value="Toprim_2"/>
    <property type="match status" value="1"/>
</dbReference>
<dbReference type="Gene3D" id="3.90.980.10">
    <property type="entry name" value="DNA primase, catalytic core, N-terminal domain"/>
    <property type="match status" value="1"/>
</dbReference>
<keyword evidence="1 12" id="KW-0240">DNA-directed RNA polymerase</keyword>
<keyword evidence="3 12" id="KW-0808">Transferase</keyword>
<comment type="similarity">
    <text evidence="12 13">Belongs to the DnaG primase family.</text>
</comment>
<keyword evidence="4 12" id="KW-0548">Nucleotidyltransferase</keyword>
<dbReference type="SUPFAM" id="SSF57783">
    <property type="entry name" value="Zinc beta-ribbon"/>
    <property type="match status" value="1"/>
</dbReference>
<evidence type="ECO:0000256" key="5">
    <source>
        <dbReference type="ARBA" id="ARBA00022705"/>
    </source>
</evidence>
<dbReference type="RefSeq" id="WP_348387090.1">
    <property type="nucleotide sequence ID" value="NZ_CP134146.1"/>
</dbReference>
<evidence type="ECO:0000256" key="9">
    <source>
        <dbReference type="ARBA" id="ARBA00022842"/>
    </source>
</evidence>
<dbReference type="Proteomes" id="UP001248581">
    <property type="component" value="Chromosome"/>
</dbReference>
<dbReference type="Pfam" id="PF01807">
    <property type="entry name" value="Zn_ribbon_DnaG"/>
    <property type="match status" value="1"/>
</dbReference>
<dbReference type="HAMAP" id="MF_00974">
    <property type="entry name" value="DNA_primase_DnaG"/>
    <property type="match status" value="1"/>
</dbReference>
<dbReference type="EMBL" id="CP134146">
    <property type="protein sequence ID" value="WNC67932.1"/>
    <property type="molecule type" value="Genomic_DNA"/>
</dbReference>
<feature type="zinc finger region" description="CHC2-type" evidence="12">
    <location>
        <begin position="40"/>
        <end position="64"/>
    </location>
</feature>
<dbReference type="NCBIfam" id="TIGR01391">
    <property type="entry name" value="dnaG"/>
    <property type="match status" value="1"/>
</dbReference>
<dbReference type="Gene3D" id="1.10.860.10">
    <property type="entry name" value="DNAb Helicase, Chain A"/>
    <property type="match status" value="1"/>
</dbReference>